<dbReference type="Proteomes" id="UP000070544">
    <property type="component" value="Unassembled WGS sequence"/>
</dbReference>
<evidence type="ECO:0000313" key="1">
    <source>
        <dbReference type="EMBL" id="KXS12566.1"/>
    </source>
</evidence>
<name>A0A139A6X1_GONPJ</name>
<sequence>MLSSLCPNDTVCAPFGSSCVLGLREQWLRQLFGSFRLEGCSRNGKSPRPGTSVPTFNHSSYFRRSASIQSVLPAMTTRGLRWRQMHRSPKSSNANCKPFVLNTRKMHPRFHSRKGTRDERDMANSALECFDGTYGGPPIALPACLLGSVKLRRRP</sequence>
<reference evidence="1 2" key="1">
    <citation type="journal article" date="2015" name="Genome Biol. Evol.">
        <title>Phylogenomic analyses indicate that early fungi evolved digesting cell walls of algal ancestors of land plants.</title>
        <authorList>
            <person name="Chang Y."/>
            <person name="Wang S."/>
            <person name="Sekimoto S."/>
            <person name="Aerts A.L."/>
            <person name="Choi C."/>
            <person name="Clum A."/>
            <person name="LaButti K.M."/>
            <person name="Lindquist E.A."/>
            <person name="Yee Ngan C."/>
            <person name="Ohm R.A."/>
            <person name="Salamov A.A."/>
            <person name="Grigoriev I.V."/>
            <person name="Spatafora J.W."/>
            <person name="Berbee M.L."/>
        </authorList>
    </citation>
    <scope>NUCLEOTIDE SEQUENCE [LARGE SCALE GENOMIC DNA]</scope>
    <source>
        <strain evidence="1 2">JEL478</strain>
    </source>
</reference>
<protein>
    <submittedName>
        <fullName evidence="1">Uncharacterized protein</fullName>
    </submittedName>
</protein>
<accession>A0A139A6X1</accession>
<dbReference type="AlphaFoldDB" id="A0A139A6X1"/>
<keyword evidence="2" id="KW-1185">Reference proteome</keyword>
<organism evidence="1 2">
    <name type="scientific">Gonapodya prolifera (strain JEL478)</name>
    <name type="common">Monoblepharis prolifera</name>
    <dbReference type="NCBI Taxonomy" id="1344416"/>
    <lineage>
        <taxon>Eukaryota</taxon>
        <taxon>Fungi</taxon>
        <taxon>Fungi incertae sedis</taxon>
        <taxon>Chytridiomycota</taxon>
        <taxon>Chytridiomycota incertae sedis</taxon>
        <taxon>Monoblepharidomycetes</taxon>
        <taxon>Monoblepharidales</taxon>
        <taxon>Gonapodyaceae</taxon>
        <taxon>Gonapodya</taxon>
    </lineage>
</organism>
<evidence type="ECO:0000313" key="2">
    <source>
        <dbReference type="Proteomes" id="UP000070544"/>
    </source>
</evidence>
<proteinExistence type="predicted"/>
<gene>
    <name evidence="1" type="ORF">M427DRAFT_396013</name>
</gene>
<dbReference type="EMBL" id="KQ965787">
    <property type="protein sequence ID" value="KXS12566.1"/>
    <property type="molecule type" value="Genomic_DNA"/>
</dbReference>